<organism evidence="1">
    <name type="scientific">Triticum monococcum</name>
    <name type="common">Einkorn wheat</name>
    <name type="synonym">Crithodium monococcum</name>
    <dbReference type="NCBI Taxonomy" id="4568"/>
    <lineage>
        <taxon>Eukaryota</taxon>
        <taxon>Viridiplantae</taxon>
        <taxon>Streptophyta</taxon>
        <taxon>Embryophyta</taxon>
        <taxon>Tracheophyta</taxon>
        <taxon>Spermatophyta</taxon>
        <taxon>Magnoliopsida</taxon>
        <taxon>Liliopsida</taxon>
        <taxon>Poales</taxon>
        <taxon>Poaceae</taxon>
        <taxon>BOP clade</taxon>
        <taxon>Pooideae</taxon>
        <taxon>Triticodae</taxon>
        <taxon>Triticeae</taxon>
        <taxon>Triticinae</taxon>
        <taxon>Triticum</taxon>
    </lineage>
</organism>
<sequence length="186" mass="20596">MEKIRHKINNGNEMHIKRVNNRLKLGHKMKAHLMYLCVEMSEVELDNGEDPLDETIMQYCSDNEGDADKDYDSDEDSLPALSDSSTTFLLRLAAPAPARRGRHHACIGLGDDRGRFRGARGELRPGGRQPVVVVLLRALNATKVKLYDEDARVLSAFAGSGMDFTVGLPDNMVPRLASEKPVYGSS</sequence>
<accession>Q5NKQ8</accession>
<protein>
    <submittedName>
        <fullName evidence="1">Uncharacterized protein 5K14.6</fullName>
    </submittedName>
</protein>
<proteinExistence type="predicted"/>
<name>Q5NKQ8_TRIMO</name>
<evidence type="ECO:0000313" key="1">
    <source>
        <dbReference type="EMBL" id="AAQ06279.1"/>
    </source>
</evidence>
<dbReference type="AlphaFoldDB" id="Q5NKQ8"/>
<gene>
    <name evidence="1" type="primary">5K14.6</name>
</gene>
<reference evidence="1" key="1">
    <citation type="submission" date="2002-02" db="EMBL/GenBank/DDBJ databases">
        <title>Comparative sequence analysis of homologous Wx1 regions in barley, maize, pearl millet, rice, sorghum and diploid wheat.</title>
        <authorList>
            <person name="Ma J."/>
            <person name="SanMiguel P.J."/>
            <person name="Dubcovsky J."/>
            <person name="Shiloff B.A."/>
            <person name="Rostoks N."/>
            <person name="Jiang Z."/>
            <person name="Busso C.S."/>
            <person name="Kleinhofs A."/>
            <person name="Devos K.M."/>
            <person name="Ramakrishna W."/>
            <person name="Bennetzen J.L."/>
        </authorList>
    </citation>
    <scope>NUCLEOTIDE SEQUENCE</scope>
</reference>
<dbReference type="EMBL" id="AF488415">
    <property type="protein sequence ID" value="AAQ06279.1"/>
    <property type="molecule type" value="Genomic_DNA"/>
</dbReference>
<dbReference type="Gene3D" id="3.20.20.80">
    <property type="entry name" value="Glycosidases"/>
    <property type="match status" value="1"/>
</dbReference>